<proteinExistence type="predicted"/>
<accession>A0ABV2TJ62</accession>
<feature type="domain" description="BON" evidence="2">
    <location>
        <begin position="37"/>
        <end position="104"/>
    </location>
</feature>
<keyword evidence="1" id="KW-0732">Signal</keyword>
<dbReference type="Gene3D" id="3.30.1340.30">
    <property type="match status" value="1"/>
</dbReference>
<dbReference type="InterPro" id="IPR007055">
    <property type="entry name" value="BON_dom"/>
</dbReference>
<name>A0ABV2TJ62_9RHOO</name>
<evidence type="ECO:0000256" key="1">
    <source>
        <dbReference type="SAM" id="SignalP"/>
    </source>
</evidence>
<evidence type="ECO:0000313" key="3">
    <source>
        <dbReference type="EMBL" id="MET7013960.1"/>
    </source>
</evidence>
<dbReference type="Proteomes" id="UP001549691">
    <property type="component" value="Unassembled WGS sequence"/>
</dbReference>
<dbReference type="RefSeq" id="WP_354600422.1">
    <property type="nucleotide sequence ID" value="NZ_JBEWZI010000006.1"/>
</dbReference>
<keyword evidence="4" id="KW-1185">Reference proteome</keyword>
<dbReference type="PANTHER" id="PTHR34606:SF16">
    <property type="entry name" value="BON DOMAIN-CONTAINING PROTEIN"/>
    <property type="match status" value="1"/>
</dbReference>
<dbReference type="SMART" id="SM00749">
    <property type="entry name" value="BON"/>
    <property type="match status" value="1"/>
</dbReference>
<feature type="chain" id="PRO_5047301234" evidence="1">
    <location>
        <begin position="25"/>
        <end position="104"/>
    </location>
</feature>
<protein>
    <submittedName>
        <fullName evidence="3">BON domain-containing protein</fullName>
    </submittedName>
</protein>
<organism evidence="3 4">
    <name type="scientific">Uliginosibacterium flavum</name>
    <dbReference type="NCBI Taxonomy" id="1396831"/>
    <lineage>
        <taxon>Bacteria</taxon>
        <taxon>Pseudomonadati</taxon>
        <taxon>Pseudomonadota</taxon>
        <taxon>Betaproteobacteria</taxon>
        <taxon>Rhodocyclales</taxon>
        <taxon>Zoogloeaceae</taxon>
        <taxon>Uliginosibacterium</taxon>
    </lineage>
</organism>
<sequence>MTKFSKYLSALFLAVTLTSVIGCASTTKQESTGEYFDDSFITTKVKTAIVQESTLKSSEINVETFKGTVQLSGFVSSTTAANKAVEVTRAVKGVKAVKNDMRIK</sequence>
<dbReference type="Pfam" id="PF04972">
    <property type="entry name" value="BON"/>
    <property type="match status" value="1"/>
</dbReference>
<gene>
    <name evidence="3" type="ORF">ABXR19_07145</name>
</gene>
<comment type="caution">
    <text evidence="3">The sequence shown here is derived from an EMBL/GenBank/DDBJ whole genome shotgun (WGS) entry which is preliminary data.</text>
</comment>
<dbReference type="PANTHER" id="PTHR34606">
    <property type="entry name" value="BON DOMAIN-CONTAINING PROTEIN"/>
    <property type="match status" value="1"/>
</dbReference>
<dbReference type="EMBL" id="JBEWZI010000006">
    <property type="protein sequence ID" value="MET7013960.1"/>
    <property type="molecule type" value="Genomic_DNA"/>
</dbReference>
<dbReference type="InterPro" id="IPR014004">
    <property type="entry name" value="Transpt-assoc_nodulatn_dom_bac"/>
</dbReference>
<feature type="signal peptide" evidence="1">
    <location>
        <begin position="1"/>
        <end position="24"/>
    </location>
</feature>
<reference evidence="3 4" key="1">
    <citation type="submission" date="2024-07" db="EMBL/GenBank/DDBJ databases">
        <title>Uliginosibacterium flavum JJ3220;KACC:17644.</title>
        <authorList>
            <person name="Kim M.K."/>
        </authorList>
    </citation>
    <scope>NUCLEOTIDE SEQUENCE [LARGE SCALE GENOMIC DNA]</scope>
    <source>
        <strain evidence="3 4">KACC:17644</strain>
    </source>
</reference>
<dbReference type="PROSITE" id="PS50914">
    <property type="entry name" value="BON"/>
    <property type="match status" value="1"/>
</dbReference>
<dbReference type="InterPro" id="IPR051686">
    <property type="entry name" value="Lipoprotein_DolP"/>
</dbReference>
<evidence type="ECO:0000313" key="4">
    <source>
        <dbReference type="Proteomes" id="UP001549691"/>
    </source>
</evidence>
<dbReference type="PROSITE" id="PS51257">
    <property type="entry name" value="PROKAR_LIPOPROTEIN"/>
    <property type="match status" value="1"/>
</dbReference>
<evidence type="ECO:0000259" key="2">
    <source>
        <dbReference type="PROSITE" id="PS50914"/>
    </source>
</evidence>